<evidence type="ECO:0000313" key="9">
    <source>
        <dbReference type="EMBL" id="KAK6150747.1"/>
    </source>
</evidence>
<dbReference type="InterPro" id="IPR001128">
    <property type="entry name" value="Cyt_P450"/>
</dbReference>
<feature type="transmembrane region" description="Helical" evidence="8">
    <location>
        <begin position="227"/>
        <end position="246"/>
    </location>
</feature>
<evidence type="ECO:0000256" key="6">
    <source>
        <dbReference type="ARBA" id="ARBA00023033"/>
    </source>
</evidence>
<comment type="caution">
    <text evidence="9">The sequence shown here is derived from an EMBL/GenBank/DDBJ whole genome shotgun (WGS) entry which is preliminary data.</text>
</comment>
<dbReference type="PANTHER" id="PTHR47947">
    <property type="entry name" value="CYTOCHROME P450 82C3-RELATED"/>
    <property type="match status" value="1"/>
</dbReference>
<feature type="transmembrane region" description="Helical" evidence="8">
    <location>
        <begin position="6"/>
        <end position="24"/>
    </location>
</feature>
<keyword evidence="10" id="KW-1185">Reference proteome</keyword>
<evidence type="ECO:0000256" key="2">
    <source>
        <dbReference type="ARBA" id="ARBA00022617"/>
    </source>
</evidence>
<evidence type="ECO:0000256" key="8">
    <source>
        <dbReference type="SAM" id="Phobius"/>
    </source>
</evidence>
<proteinExistence type="inferred from homology"/>
<dbReference type="Gene3D" id="1.10.630.10">
    <property type="entry name" value="Cytochrome P450"/>
    <property type="match status" value="1"/>
</dbReference>
<dbReference type="PRINTS" id="PR00463">
    <property type="entry name" value="EP450I"/>
</dbReference>
<dbReference type="PRINTS" id="PR00385">
    <property type="entry name" value="P450"/>
</dbReference>
<dbReference type="InterPro" id="IPR050651">
    <property type="entry name" value="Plant_Cytochrome_P450_Monoox"/>
</dbReference>
<evidence type="ECO:0000256" key="1">
    <source>
        <dbReference type="ARBA" id="ARBA00004167"/>
    </source>
</evidence>
<evidence type="ECO:0000256" key="7">
    <source>
        <dbReference type="RuleBase" id="RU000461"/>
    </source>
</evidence>
<dbReference type="Pfam" id="PF00067">
    <property type="entry name" value="p450"/>
    <property type="match status" value="1"/>
</dbReference>
<dbReference type="EMBL" id="JABTTQ020000008">
    <property type="protein sequence ID" value="KAK6150747.1"/>
    <property type="molecule type" value="Genomic_DNA"/>
</dbReference>
<dbReference type="Proteomes" id="UP001318860">
    <property type="component" value="Unassembled WGS sequence"/>
</dbReference>
<comment type="subcellular location">
    <subcellularLocation>
        <location evidence="1">Membrane</location>
        <topology evidence="1">Single-pass membrane protein</topology>
    </subcellularLocation>
</comment>
<dbReference type="InterPro" id="IPR036396">
    <property type="entry name" value="Cyt_P450_sf"/>
</dbReference>
<keyword evidence="3 7" id="KW-0479">Metal-binding</keyword>
<dbReference type="InterPro" id="IPR002401">
    <property type="entry name" value="Cyt_P450_E_grp-I"/>
</dbReference>
<evidence type="ECO:0000256" key="3">
    <source>
        <dbReference type="ARBA" id="ARBA00022723"/>
    </source>
</evidence>
<keyword evidence="4 7" id="KW-0560">Oxidoreductase</keyword>
<keyword evidence="8" id="KW-0812">Transmembrane</keyword>
<evidence type="ECO:0000313" key="10">
    <source>
        <dbReference type="Proteomes" id="UP001318860"/>
    </source>
</evidence>
<name>A0ABR0WWM6_REHGL</name>
<protein>
    <submittedName>
        <fullName evidence="9">Uncharacterized protein</fullName>
    </submittedName>
</protein>
<dbReference type="PROSITE" id="PS00086">
    <property type="entry name" value="CYTOCHROME_P450"/>
    <property type="match status" value="1"/>
</dbReference>
<organism evidence="9 10">
    <name type="scientific">Rehmannia glutinosa</name>
    <name type="common">Chinese foxglove</name>
    <dbReference type="NCBI Taxonomy" id="99300"/>
    <lineage>
        <taxon>Eukaryota</taxon>
        <taxon>Viridiplantae</taxon>
        <taxon>Streptophyta</taxon>
        <taxon>Embryophyta</taxon>
        <taxon>Tracheophyta</taxon>
        <taxon>Spermatophyta</taxon>
        <taxon>Magnoliopsida</taxon>
        <taxon>eudicotyledons</taxon>
        <taxon>Gunneridae</taxon>
        <taxon>Pentapetalae</taxon>
        <taxon>asterids</taxon>
        <taxon>lamiids</taxon>
        <taxon>Lamiales</taxon>
        <taxon>Orobanchaceae</taxon>
        <taxon>Rehmannieae</taxon>
        <taxon>Rehmannia</taxon>
    </lineage>
</organism>
<dbReference type="PANTHER" id="PTHR47947:SF39">
    <property type="entry name" value="CYTOCHROME P450"/>
    <property type="match status" value="1"/>
</dbReference>
<gene>
    <name evidence="9" type="ORF">DH2020_015679</name>
</gene>
<keyword evidence="8" id="KW-1133">Transmembrane helix</keyword>
<dbReference type="CDD" id="cd20654">
    <property type="entry name" value="CYP82"/>
    <property type="match status" value="1"/>
</dbReference>
<keyword evidence="8" id="KW-0472">Membrane</keyword>
<evidence type="ECO:0000256" key="4">
    <source>
        <dbReference type="ARBA" id="ARBA00023002"/>
    </source>
</evidence>
<comment type="similarity">
    <text evidence="7">Belongs to the cytochrome P450 family.</text>
</comment>
<keyword evidence="5 7" id="KW-0408">Iron</keyword>
<keyword evidence="6 7" id="KW-0503">Monooxygenase</keyword>
<dbReference type="SUPFAM" id="SSF48264">
    <property type="entry name" value="Cytochrome P450"/>
    <property type="match status" value="1"/>
</dbReference>
<sequence>MEYFNSFIFGAIALLFFIYYYLLWTRSANPKTKAPPEAGGAWPFTGHLHLMGGGSSPELPHINLAALADKYGPIFTIRLGVRRALVVSSWELAKELFTTCDVTISSRPKLRVAKHLSYDFAMFGFTPCRAYWRGLRKLVSAELLSSRRIELQRDGRVSETAQFVSELYKMWEEKKDESGRVLVDMKKWFGDLNLNVVLRVVAGKRFNYGGGGDAEETRRCREVFRDFFHLAGLFVAADAMPYLGWLDLGGHEKKMKETAKELDIIVGGWLAEHRNKGYSGEDKPQDFMDVMLSVVQGATEFRGQYDADTIVKATCETLIAGGTDTTTVMVIWALSLLLNNRRVLKNAQEELDKHIGKERRVKESDISNLVYLQAITKETLRLYPAGPLSGTREFAQDCNVGGYHVRKGTWLFVNLWKLHRDPRVWGDDPLEFRPERFLSTHENVDVRGQNFELIPFGAGRRICPGTNFGLQILHLVLANLLHGFELSTVSDEAVDMTESAGLTNIKATPLDVLIVPRLSPSLY</sequence>
<reference evidence="9 10" key="1">
    <citation type="journal article" date="2021" name="Comput. Struct. Biotechnol. J.">
        <title>De novo genome assembly of the potent medicinal plant Rehmannia glutinosa using nanopore technology.</title>
        <authorList>
            <person name="Ma L."/>
            <person name="Dong C."/>
            <person name="Song C."/>
            <person name="Wang X."/>
            <person name="Zheng X."/>
            <person name="Niu Y."/>
            <person name="Chen S."/>
            <person name="Feng W."/>
        </authorList>
    </citation>
    <scope>NUCLEOTIDE SEQUENCE [LARGE SCALE GENOMIC DNA]</scope>
    <source>
        <strain evidence="9">DH-2019</strain>
    </source>
</reference>
<keyword evidence="2 7" id="KW-0349">Heme</keyword>
<evidence type="ECO:0000256" key="5">
    <source>
        <dbReference type="ARBA" id="ARBA00023004"/>
    </source>
</evidence>
<dbReference type="InterPro" id="IPR017972">
    <property type="entry name" value="Cyt_P450_CS"/>
</dbReference>
<accession>A0ABR0WWM6</accession>